<proteinExistence type="predicted"/>
<dbReference type="OrthoDB" id="10068084at2759"/>
<protein>
    <submittedName>
        <fullName evidence="1">Uncharacterized protein</fullName>
    </submittedName>
</protein>
<evidence type="ECO:0000313" key="2">
    <source>
        <dbReference type="Proteomes" id="UP000887568"/>
    </source>
</evidence>
<dbReference type="AlphaFoldDB" id="A0A914ALI7"/>
<dbReference type="EnsemblMetazoa" id="XM_038208937.1">
    <property type="protein sequence ID" value="XP_038064865.1"/>
    <property type="gene ID" value="LOC119735229"/>
</dbReference>
<dbReference type="GeneID" id="119735229"/>
<dbReference type="EnsemblMetazoa" id="XM_038208259.1">
    <property type="protein sequence ID" value="XP_038064187.1"/>
    <property type="gene ID" value="LOC119734717"/>
</dbReference>
<organism evidence="1 2">
    <name type="scientific">Patiria miniata</name>
    <name type="common">Bat star</name>
    <name type="synonym">Asterina miniata</name>
    <dbReference type="NCBI Taxonomy" id="46514"/>
    <lineage>
        <taxon>Eukaryota</taxon>
        <taxon>Metazoa</taxon>
        <taxon>Echinodermata</taxon>
        <taxon>Eleutherozoa</taxon>
        <taxon>Asterozoa</taxon>
        <taxon>Asteroidea</taxon>
        <taxon>Valvatacea</taxon>
        <taxon>Valvatida</taxon>
        <taxon>Asterinidae</taxon>
        <taxon>Patiria</taxon>
    </lineage>
</organism>
<dbReference type="RefSeq" id="XP_038064865.1">
    <property type="nucleotide sequence ID" value="XM_038208937.1"/>
</dbReference>
<evidence type="ECO:0000313" key="1">
    <source>
        <dbReference type="EnsemblMetazoa" id="XP_038064865.1"/>
    </source>
</evidence>
<dbReference type="Proteomes" id="UP000887568">
    <property type="component" value="Unplaced"/>
</dbReference>
<dbReference type="GeneID" id="119734717"/>
<name>A0A914ALI7_PATMI</name>
<sequence>MDILEVVEKVNARVRVLSTQKLLGVCEHLGLETGDTAEKVNGHQRLVQNTYSDEVLDRADGGIELLQGLDGFIDGIAGPEVVPDEAAVSAKSAKPDSSDEPLEVQPAPLKLVPAKSEQPTVGPEVLSLMRREFKIFGQIGEPGQKDRLTFTSLAHQIETGREKGYRTVKSSKA</sequence>
<keyword evidence="2" id="KW-1185">Reference proteome</keyword>
<accession>A0A914ALI7</accession>
<dbReference type="RefSeq" id="XP_038064187.1">
    <property type="nucleotide sequence ID" value="XM_038208259.1"/>
</dbReference>
<dbReference type="OMA" id="VANADVM"/>
<reference evidence="1" key="1">
    <citation type="submission" date="2022-11" db="UniProtKB">
        <authorList>
            <consortium name="EnsemblMetazoa"/>
        </authorList>
    </citation>
    <scope>IDENTIFICATION</scope>
</reference>